<name>A0A5N1IN61_9BACT</name>
<accession>A0A5N1IN61</accession>
<dbReference type="SUPFAM" id="SSF88659">
    <property type="entry name" value="Sigma3 and sigma4 domains of RNA polymerase sigma factors"/>
    <property type="match status" value="1"/>
</dbReference>
<evidence type="ECO:0000313" key="7">
    <source>
        <dbReference type="EMBL" id="KAA9331168.1"/>
    </source>
</evidence>
<keyword evidence="5" id="KW-0804">Transcription</keyword>
<sequence length="193" mass="22435">MQRAVEYTEEALISGLRNDDDKALAYLYKLHYPMVSHFILSNSGTSDEAKDIFQEGVLIFYEKVKDGTLELTCQIKTYLYSVCRRLWLKKLAEKNRFSGTLDSEDFISLEDEVVTPEETEHKFSVMERAMNMLGEPCRTLLEDFYIKDNSMQDISEKFGYTNADNAKNQKYKCLMRLKKLFFAAYKTAAPAEF</sequence>
<dbReference type="AlphaFoldDB" id="A0A5N1IN61"/>
<dbReference type="InterPro" id="IPR014284">
    <property type="entry name" value="RNA_pol_sigma-70_dom"/>
</dbReference>
<dbReference type="NCBIfam" id="TIGR02937">
    <property type="entry name" value="sigma70-ECF"/>
    <property type="match status" value="1"/>
</dbReference>
<evidence type="ECO:0000256" key="5">
    <source>
        <dbReference type="ARBA" id="ARBA00023163"/>
    </source>
</evidence>
<dbReference type="InterPro" id="IPR013324">
    <property type="entry name" value="RNA_pol_sigma_r3/r4-like"/>
</dbReference>
<evidence type="ECO:0000256" key="1">
    <source>
        <dbReference type="ARBA" id="ARBA00010641"/>
    </source>
</evidence>
<proteinExistence type="inferred from homology"/>
<dbReference type="Proteomes" id="UP000326570">
    <property type="component" value="Unassembled WGS sequence"/>
</dbReference>
<dbReference type="InterPro" id="IPR007627">
    <property type="entry name" value="RNA_pol_sigma70_r2"/>
</dbReference>
<dbReference type="PANTHER" id="PTHR43133:SF8">
    <property type="entry name" value="RNA POLYMERASE SIGMA FACTOR HI_1459-RELATED"/>
    <property type="match status" value="1"/>
</dbReference>
<keyword evidence="8" id="KW-1185">Reference proteome</keyword>
<dbReference type="Gene3D" id="1.10.1740.10">
    <property type="match status" value="1"/>
</dbReference>
<keyword evidence="4" id="KW-0238">DNA-binding</keyword>
<comment type="similarity">
    <text evidence="1">Belongs to the sigma-70 factor family. ECF subfamily.</text>
</comment>
<dbReference type="PANTHER" id="PTHR43133">
    <property type="entry name" value="RNA POLYMERASE ECF-TYPE SIGMA FACTO"/>
    <property type="match status" value="1"/>
</dbReference>
<organism evidence="7 8">
    <name type="scientific">Adhaeribacter soli</name>
    <dbReference type="NCBI Taxonomy" id="2607655"/>
    <lineage>
        <taxon>Bacteria</taxon>
        <taxon>Pseudomonadati</taxon>
        <taxon>Bacteroidota</taxon>
        <taxon>Cytophagia</taxon>
        <taxon>Cytophagales</taxon>
        <taxon>Hymenobacteraceae</taxon>
        <taxon>Adhaeribacter</taxon>
    </lineage>
</organism>
<dbReference type="GO" id="GO:0003677">
    <property type="term" value="F:DNA binding"/>
    <property type="evidence" value="ECO:0007669"/>
    <property type="project" value="UniProtKB-KW"/>
</dbReference>
<dbReference type="InterPro" id="IPR039425">
    <property type="entry name" value="RNA_pol_sigma-70-like"/>
</dbReference>
<feature type="domain" description="RNA polymerase sigma-70 region 2" evidence="6">
    <location>
        <begin position="27"/>
        <end position="96"/>
    </location>
</feature>
<dbReference type="GO" id="GO:0016987">
    <property type="term" value="F:sigma factor activity"/>
    <property type="evidence" value="ECO:0007669"/>
    <property type="project" value="UniProtKB-KW"/>
</dbReference>
<dbReference type="Pfam" id="PF04542">
    <property type="entry name" value="Sigma70_r2"/>
    <property type="match status" value="1"/>
</dbReference>
<evidence type="ECO:0000313" key="8">
    <source>
        <dbReference type="Proteomes" id="UP000326570"/>
    </source>
</evidence>
<evidence type="ECO:0000256" key="3">
    <source>
        <dbReference type="ARBA" id="ARBA00023082"/>
    </source>
</evidence>
<reference evidence="7 8" key="1">
    <citation type="submission" date="2019-09" db="EMBL/GenBank/DDBJ databases">
        <title>Genome sequence of Adhaeribacter sp. M2.</title>
        <authorList>
            <person name="Srinivasan S."/>
        </authorList>
    </citation>
    <scope>NUCLEOTIDE SEQUENCE [LARGE SCALE GENOMIC DNA]</scope>
    <source>
        <strain evidence="7 8">M2</strain>
    </source>
</reference>
<evidence type="ECO:0000256" key="4">
    <source>
        <dbReference type="ARBA" id="ARBA00023125"/>
    </source>
</evidence>
<keyword evidence="2" id="KW-0805">Transcription regulation</keyword>
<comment type="caution">
    <text evidence="7">The sequence shown here is derived from an EMBL/GenBank/DDBJ whole genome shotgun (WGS) entry which is preliminary data.</text>
</comment>
<dbReference type="GO" id="GO:0006352">
    <property type="term" value="P:DNA-templated transcription initiation"/>
    <property type="evidence" value="ECO:0007669"/>
    <property type="project" value="InterPro"/>
</dbReference>
<dbReference type="SUPFAM" id="SSF88946">
    <property type="entry name" value="Sigma2 domain of RNA polymerase sigma factors"/>
    <property type="match status" value="1"/>
</dbReference>
<keyword evidence="3" id="KW-0731">Sigma factor</keyword>
<evidence type="ECO:0000256" key="2">
    <source>
        <dbReference type="ARBA" id="ARBA00023015"/>
    </source>
</evidence>
<dbReference type="EMBL" id="VTWT01000008">
    <property type="protein sequence ID" value="KAA9331168.1"/>
    <property type="molecule type" value="Genomic_DNA"/>
</dbReference>
<gene>
    <name evidence="7" type="ORF">F0P94_14845</name>
</gene>
<protein>
    <submittedName>
        <fullName evidence="7">Sigma-70 family RNA polymerase sigma factor</fullName>
    </submittedName>
</protein>
<dbReference type="RefSeq" id="WP_150904691.1">
    <property type="nucleotide sequence ID" value="NZ_VTWT01000008.1"/>
</dbReference>
<dbReference type="InterPro" id="IPR013325">
    <property type="entry name" value="RNA_pol_sigma_r2"/>
</dbReference>
<evidence type="ECO:0000259" key="6">
    <source>
        <dbReference type="Pfam" id="PF04542"/>
    </source>
</evidence>